<comment type="caution">
    <text evidence="2">The sequence shown here is derived from an EMBL/GenBank/DDBJ whole genome shotgun (WGS) entry which is preliminary data.</text>
</comment>
<feature type="region of interest" description="Disordered" evidence="1">
    <location>
        <begin position="76"/>
        <end position="121"/>
    </location>
</feature>
<feature type="compositionally biased region" description="Basic and acidic residues" evidence="1">
    <location>
        <begin position="97"/>
        <end position="121"/>
    </location>
</feature>
<dbReference type="AlphaFoldDB" id="A0A699TSE0"/>
<evidence type="ECO:0000256" key="1">
    <source>
        <dbReference type="SAM" id="MobiDB-lite"/>
    </source>
</evidence>
<accession>A0A699TSE0</accession>
<reference evidence="2" key="1">
    <citation type="journal article" date="2019" name="Sci. Rep.">
        <title>Draft genome of Tanacetum cinerariifolium, the natural source of mosquito coil.</title>
        <authorList>
            <person name="Yamashiro T."/>
            <person name="Shiraishi A."/>
            <person name="Satake H."/>
            <person name="Nakayama K."/>
        </authorList>
    </citation>
    <scope>NUCLEOTIDE SEQUENCE</scope>
</reference>
<protein>
    <submittedName>
        <fullName evidence="2">Uncharacterized protein</fullName>
    </submittedName>
</protein>
<feature type="non-terminal residue" evidence="2">
    <location>
        <position position="1"/>
    </location>
</feature>
<gene>
    <name evidence="2" type="ORF">Tci_884450</name>
</gene>
<sequence>VLWLKAACLRRRFDTLAMMPPEMGSSTNVKMVSRADMLKSSTKNPMIVSGSLNTAVSVFTTEISTSCTSLVRRDISQREMRKRSGRGSGMRIGGAKQHIEQRNDQREVGNAEEDAQHHVHE</sequence>
<organism evidence="2">
    <name type="scientific">Tanacetum cinerariifolium</name>
    <name type="common">Dalmatian daisy</name>
    <name type="synonym">Chrysanthemum cinerariifolium</name>
    <dbReference type="NCBI Taxonomy" id="118510"/>
    <lineage>
        <taxon>Eukaryota</taxon>
        <taxon>Viridiplantae</taxon>
        <taxon>Streptophyta</taxon>
        <taxon>Embryophyta</taxon>
        <taxon>Tracheophyta</taxon>
        <taxon>Spermatophyta</taxon>
        <taxon>Magnoliopsida</taxon>
        <taxon>eudicotyledons</taxon>
        <taxon>Gunneridae</taxon>
        <taxon>Pentapetalae</taxon>
        <taxon>asterids</taxon>
        <taxon>campanulids</taxon>
        <taxon>Asterales</taxon>
        <taxon>Asteraceae</taxon>
        <taxon>Asteroideae</taxon>
        <taxon>Anthemideae</taxon>
        <taxon>Anthemidinae</taxon>
        <taxon>Tanacetum</taxon>
    </lineage>
</organism>
<dbReference type="EMBL" id="BKCJ011265888">
    <property type="protein sequence ID" value="GFD12481.1"/>
    <property type="molecule type" value="Genomic_DNA"/>
</dbReference>
<feature type="non-terminal residue" evidence="2">
    <location>
        <position position="121"/>
    </location>
</feature>
<evidence type="ECO:0000313" key="2">
    <source>
        <dbReference type="EMBL" id="GFD12481.1"/>
    </source>
</evidence>
<name>A0A699TSE0_TANCI</name>
<proteinExistence type="predicted"/>